<dbReference type="CDD" id="cd06433">
    <property type="entry name" value="GT_2_WfgS_like"/>
    <property type="match status" value="1"/>
</dbReference>
<evidence type="ECO:0000313" key="3">
    <source>
        <dbReference type="Proteomes" id="UP001164676"/>
    </source>
</evidence>
<evidence type="ECO:0000313" key="2">
    <source>
        <dbReference type="EMBL" id="WBA13948.1"/>
    </source>
</evidence>
<keyword evidence="3" id="KW-1185">Reference proteome</keyword>
<dbReference type="Proteomes" id="UP001164676">
    <property type="component" value="Chromosome"/>
</dbReference>
<protein>
    <submittedName>
        <fullName evidence="2">Glycosyltransferase family 2 protein</fullName>
    </submittedName>
</protein>
<dbReference type="RefSeq" id="WP_269597306.1">
    <property type="nucleotide sequence ID" value="NZ_CP114584.1"/>
</dbReference>
<sequence length="246" mass="28071">MKVTIITATFNSENTIKDTLASLDSQDYPDIEYIVIDGGSTDNTVQLVKNQSKRLTKIVSEPDQGIYDALNKGIALATGDIIGFLHSDDILAYPTAISDVITQFLRHDADAVYADLDYVETDNVARVVRRWRSGEYKRAKLTKGWMPPHPTFYMKRSLYRTYGGFDLSYRIAADYESMLRYLFVNHVKAVYLPKVTIKMRLGGISNRSLKSVLKKTQEDIKALKANRIVWPFALIWKNISKIPQFF</sequence>
<evidence type="ECO:0000259" key="1">
    <source>
        <dbReference type="Pfam" id="PF00535"/>
    </source>
</evidence>
<accession>A0ABY7LA49</accession>
<dbReference type="InterPro" id="IPR029044">
    <property type="entry name" value="Nucleotide-diphossugar_trans"/>
</dbReference>
<dbReference type="InterPro" id="IPR001173">
    <property type="entry name" value="Glyco_trans_2-like"/>
</dbReference>
<proteinExistence type="predicted"/>
<dbReference type="PANTHER" id="PTHR22916:SF3">
    <property type="entry name" value="UDP-GLCNAC:BETAGAL BETA-1,3-N-ACETYLGLUCOSAMINYLTRANSFERASE-LIKE PROTEIN 1"/>
    <property type="match status" value="1"/>
</dbReference>
<dbReference type="Pfam" id="PF00535">
    <property type="entry name" value="Glycos_transf_2"/>
    <property type="match status" value="1"/>
</dbReference>
<feature type="domain" description="Glycosyltransferase 2-like" evidence="1">
    <location>
        <begin position="4"/>
        <end position="157"/>
    </location>
</feature>
<dbReference type="SUPFAM" id="SSF53448">
    <property type="entry name" value="Nucleotide-diphospho-sugar transferases"/>
    <property type="match status" value="1"/>
</dbReference>
<organism evidence="2 3">
    <name type="scientific">Salinivibrio proteolyticus</name>
    <dbReference type="NCBI Taxonomy" id="334715"/>
    <lineage>
        <taxon>Bacteria</taxon>
        <taxon>Pseudomonadati</taxon>
        <taxon>Pseudomonadota</taxon>
        <taxon>Gammaproteobacteria</taxon>
        <taxon>Vibrionales</taxon>
        <taxon>Vibrionaceae</taxon>
        <taxon>Salinivibrio</taxon>
    </lineage>
</organism>
<name>A0ABY7LA49_9GAMM</name>
<gene>
    <name evidence="2" type="ORF">N7E60_09425</name>
</gene>
<reference evidence="2" key="1">
    <citation type="submission" date="2022-09" db="EMBL/GenBank/DDBJ databases">
        <authorList>
            <person name="Li Z.-J."/>
        </authorList>
    </citation>
    <scope>NUCLEOTIDE SEQUENCE</scope>
    <source>
        <strain evidence="2">TGB10</strain>
    </source>
</reference>
<dbReference type="EMBL" id="CP114584">
    <property type="protein sequence ID" value="WBA13948.1"/>
    <property type="molecule type" value="Genomic_DNA"/>
</dbReference>
<dbReference type="PANTHER" id="PTHR22916">
    <property type="entry name" value="GLYCOSYLTRANSFERASE"/>
    <property type="match status" value="1"/>
</dbReference>
<dbReference type="Gene3D" id="3.90.550.10">
    <property type="entry name" value="Spore Coat Polysaccharide Biosynthesis Protein SpsA, Chain A"/>
    <property type="match status" value="1"/>
</dbReference>